<keyword evidence="4" id="KW-1185">Reference proteome</keyword>
<evidence type="ECO:0000313" key="4">
    <source>
        <dbReference type="Proteomes" id="UP000240542"/>
    </source>
</evidence>
<dbReference type="Proteomes" id="UP000240542">
    <property type="component" value="Unassembled WGS sequence"/>
</dbReference>
<dbReference type="InterPro" id="IPR045857">
    <property type="entry name" value="O16G_dom_2"/>
</dbReference>
<evidence type="ECO:0000313" key="3">
    <source>
        <dbReference type="EMBL" id="PSK98058.1"/>
    </source>
</evidence>
<dbReference type="InterPro" id="IPR017853">
    <property type="entry name" value="GH"/>
</dbReference>
<proteinExistence type="inferred from homology"/>
<name>A0A2P8DLH2_9ACTN</name>
<comment type="similarity">
    <text evidence="1">Belongs to the glycosyl hydrolase 13 family.</text>
</comment>
<evidence type="ECO:0000259" key="2">
    <source>
        <dbReference type="SMART" id="SM00642"/>
    </source>
</evidence>
<comment type="caution">
    <text evidence="3">The sequence shown here is derived from an EMBL/GenBank/DDBJ whole genome shotgun (WGS) entry which is preliminary data.</text>
</comment>
<dbReference type="EMBL" id="PYGA01000006">
    <property type="protein sequence ID" value="PSK98058.1"/>
    <property type="molecule type" value="Genomic_DNA"/>
</dbReference>
<evidence type="ECO:0000256" key="1">
    <source>
        <dbReference type="ARBA" id="ARBA00008061"/>
    </source>
</evidence>
<dbReference type="Gene3D" id="3.90.400.10">
    <property type="entry name" value="Oligo-1,6-glucosidase, Domain 2"/>
    <property type="match status" value="1"/>
</dbReference>
<dbReference type="RefSeq" id="WP_106582797.1">
    <property type="nucleotide sequence ID" value="NZ_PYGA01000006.1"/>
</dbReference>
<dbReference type="PANTHER" id="PTHR10357">
    <property type="entry name" value="ALPHA-AMYLASE FAMILY MEMBER"/>
    <property type="match status" value="1"/>
</dbReference>
<gene>
    <name evidence="3" type="ORF">CLV63_106106</name>
</gene>
<dbReference type="InterPro" id="IPR006047">
    <property type="entry name" value="GH13_cat_dom"/>
</dbReference>
<dbReference type="PANTHER" id="PTHR10357:SF179">
    <property type="entry name" value="NEUTRAL AND BASIC AMINO ACID TRANSPORT PROTEIN RBAT"/>
    <property type="match status" value="1"/>
</dbReference>
<dbReference type="GO" id="GO:0004556">
    <property type="term" value="F:alpha-amylase activity"/>
    <property type="evidence" value="ECO:0007669"/>
    <property type="project" value="TreeGrafter"/>
</dbReference>
<reference evidence="3 4" key="1">
    <citation type="submission" date="2018-03" db="EMBL/GenBank/DDBJ databases">
        <title>Genomic Encyclopedia of Archaeal and Bacterial Type Strains, Phase II (KMG-II): from individual species to whole genera.</title>
        <authorList>
            <person name="Goeker M."/>
        </authorList>
    </citation>
    <scope>NUCLEOTIDE SEQUENCE [LARGE SCALE GENOMIC DNA]</scope>
    <source>
        <strain evidence="3 4">DSM 45312</strain>
    </source>
</reference>
<dbReference type="SUPFAM" id="SSF51445">
    <property type="entry name" value="(Trans)glycosidases"/>
    <property type="match status" value="1"/>
</dbReference>
<dbReference type="SMART" id="SM00642">
    <property type="entry name" value="Aamy"/>
    <property type="match status" value="1"/>
</dbReference>
<sequence>MADTGSAQDHWWRDAVIYQIYPRSFGDADGDGIGDIPGITDRIDHLAALGVDAVWLSPFYPSPLADGGYDVADFRGVDPLLGTLGDFDALVAAAHARGIRVIIDIVPNHTSEEHPWFVEALNSPPGSAARERYVFRDGKGPDGAEPPSGWQSRFGGPTWTRLPDGQWYLHLFAREQPDLNWANPEVRAEFLDILRFWSDRGVDGFRIDVAAALAKDLSEPLREIVQTPDGSGLDEMRANPDHPFLDRPEIHDIYREWRRVFDSYDPPRVAVAEAWLPSHRQLHYVRADELHQAFNFEFLRCPWDADALRDVITTSVDDASSVGTVATWVRSNHDVVRTPSALGLPRGTDLAAWLMTDGTEPPLDLERGLRRARAIALLQFGLPGSNYVYQGEELGLPEVADLPPEVLQDPKWERTGHTVKGRDGCRVPLPWDTQGPSLGFGAALGWLPQPAGWGGLSVAAQTGDPDSTLELFRGAIRLRRTLIGAGAGESFAWDADTDKGDLLAFTRGEHWLVLTNTGAEPVALPDGEVLLASGPLDNGALPGDTSVWLRRP</sequence>
<dbReference type="GO" id="GO:0009313">
    <property type="term" value="P:oligosaccharide catabolic process"/>
    <property type="evidence" value="ECO:0007669"/>
    <property type="project" value="TreeGrafter"/>
</dbReference>
<dbReference type="OrthoDB" id="3203135at2"/>
<dbReference type="Gene3D" id="3.20.20.80">
    <property type="entry name" value="Glycosidases"/>
    <property type="match status" value="1"/>
</dbReference>
<dbReference type="AlphaFoldDB" id="A0A2P8DLH2"/>
<accession>A0A2P8DLH2</accession>
<feature type="domain" description="Glycosyl hydrolase family 13 catalytic" evidence="2">
    <location>
        <begin position="19"/>
        <end position="426"/>
    </location>
</feature>
<protein>
    <submittedName>
        <fullName evidence="3">Alpha-glucosidase</fullName>
    </submittedName>
</protein>
<organism evidence="3 4">
    <name type="scientific">Murinocardiopsis flavida</name>
    <dbReference type="NCBI Taxonomy" id="645275"/>
    <lineage>
        <taxon>Bacteria</taxon>
        <taxon>Bacillati</taxon>
        <taxon>Actinomycetota</taxon>
        <taxon>Actinomycetes</taxon>
        <taxon>Streptosporangiales</taxon>
        <taxon>Nocardiopsidaceae</taxon>
        <taxon>Murinocardiopsis</taxon>
    </lineage>
</organism>
<dbReference type="Pfam" id="PF00128">
    <property type="entry name" value="Alpha-amylase"/>
    <property type="match status" value="1"/>
</dbReference>
<dbReference type="CDD" id="cd11332">
    <property type="entry name" value="AmyAc_OligoGlu_TS"/>
    <property type="match status" value="1"/>
</dbReference>